<dbReference type="Proteomes" id="UP000007875">
    <property type="component" value="Unassembled WGS sequence"/>
</dbReference>
<dbReference type="Ensembl" id="ENSCSAVT00000008825.1">
    <property type="protein sequence ID" value="ENSCSAVP00000008714.1"/>
    <property type="gene ID" value="ENSCSAVG00000005177.1"/>
</dbReference>
<dbReference type="GeneTree" id="ENSGT00940000154416"/>
<evidence type="ECO:0000313" key="2">
    <source>
        <dbReference type="Ensembl" id="ENSCSAVP00000008714.1"/>
    </source>
</evidence>
<dbReference type="InterPro" id="IPR016137">
    <property type="entry name" value="RGS"/>
</dbReference>
<feature type="domain" description="RGS" evidence="1">
    <location>
        <begin position="54"/>
        <end position="162"/>
    </location>
</feature>
<dbReference type="HOGENOM" id="CLU_059863_3_2_1"/>
<evidence type="ECO:0000313" key="3">
    <source>
        <dbReference type="Proteomes" id="UP000007875"/>
    </source>
</evidence>
<dbReference type="InterPro" id="IPR036305">
    <property type="entry name" value="RGS_sf"/>
</dbReference>
<keyword evidence="3" id="KW-1185">Reference proteome</keyword>
<accession>H2YTQ4</accession>
<dbReference type="STRING" id="51511.ENSCSAVP00000008714"/>
<evidence type="ECO:0000259" key="1">
    <source>
        <dbReference type="PROSITE" id="PS50132"/>
    </source>
</evidence>
<protein>
    <recommendedName>
        <fullName evidence="1">RGS domain-containing protein</fullName>
    </recommendedName>
</protein>
<dbReference type="AlphaFoldDB" id="H2YTQ4"/>
<dbReference type="Ensembl" id="ENSCSAVT00000008833.1">
    <property type="protein sequence ID" value="ENSCSAVP00000008722.1"/>
    <property type="gene ID" value="ENSCSAVG00000005177.1"/>
</dbReference>
<reference evidence="2" key="2">
    <citation type="submission" date="2025-05" db="UniProtKB">
        <authorList>
            <consortium name="Ensembl"/>
        </authorList>
    </citation>
    <scope>IDENTIFICATION</scope>
</reference>
<dbReference type="PANTHER" id="PTHR10845:SF259">
    <property type="entry name" value="RGS DOMAIN-CONTAINING PROTEIN-RELATED"/>
    <property type="match status" value="1"/>
</dbReference>
<dbReference type="PRINTS" id="PR01301">
    <property type="entry name" value="RGSPROTEIN"/>
</dbReference>
<dbReference type="PANTHER" id="PTHR10845">
    <property type="entry name" value="REGULATOR OF G PROTEIN SIGNALING"/>
    <property type="match status" value="1"/>
</dbReference>
<proteinExistence type="predicted"/>
<dbReference type="InterPro" id="IPR044926">
    <property type="entry name" value="RGS_subdomain_2"/>
</dbReference>
<dbReference type="eggNOG" id="KOG3589">
    <property type="taxonomic scope" value="Eukaryota"/>
</dbReference>
<dbReference type="FunFam" id="1.10.167.10:FF:000001">
    <property type="entry name" value="Putative regulator of g-protein signaling 12"/>
    <property type="match status" value="1"/>
</dbReference>
<dbReference type="Gene3D" id="1.10.167.10">
    <property type="entry name" value="Regulator of G-protein Signalling 4, domain 2"/>
    <property type="match status" value="1"/>
</dbReference>
<reference evidence="3" key="1">
    <citation type="submission" date="2003-08" db="EMBL/GenBank/DDBJ databases">
        <authorList>
            <person name="Birren B."/>
            <person name="Nusbaum C."/>
            <person name="Abebe A."/>
            <person name="Abouelleil A."/>
            <person name="Adekoya E."/>
            <person name="Ait-zahra M."/>
            <person name="Allen N."/>
            <person name="Allen T."/>
            <person name="An P."/>
            <person name="Anderson M."/>
            <person name="Anderson S."/>
            <person name="Arachchi H."/>
            <person name="Armbruster J."/>
            <person name="Bachantsang P."/>
            <person name="Baldwin J."/>
            <person name="Barry A."/>
            <person name="Bayul T."/>
            <person name="Blitshsteyn B."/>
            <person name="Bloom T."/>
            <person name="Blye J."/>
            <person name="Boguslavskiy L."/>
            <person name="Borowsky M."/>
            <person name="Boukhgalter B."/>
            <person name="Brunache A."/>
            <person name="Butler J."/>
            <person name="Calixte N."/>
            <person name="Calvo S."/>
            <person name="Camarata J."/>
            <person name="Campo K."/>
            <person name="Chang J."/>
            <person name="Cheshatsang Y."/>
            <person name="Citroen M."/>
            <person name="Collymore A."/>
            <person name="Considine T."/>
            <person name="Cook A."/>
            <person name="Cooke P."/>
            <person name="Corum B."/>
            <person name="Cuomo C."/>
            <person name="David R."/>
            <person name="Dawoe T."/>
            <person name="Degray S."/>
            <person name="Dodge S."/>
            <person name="Dooley K."/>
            <person name="Dorje P."/>
            <person name="Dorjee K."/>
            <person name="Dorris L."/>
            <person name="Duffey N."/>
            <person name="Dupes A."/>
            <person name="Elkins T."/>
            <person name="Engels R."/>
            <person name="Erickson J."/>
            <person name="Farina A."/>
            <person name="Faro S."/>
            <person name="Ferreira P."/>
            <person name="Fischer H."/>
            <person name="Fitzgerald M."/>
            <person name="Foley K."/>
            <person name="Gage D."/>
            <person name="Galagan J."/>
            <person name="Gearin G."/>
            <person name="Gnerre S."/>
            <person name="Gnirke A."/>
            <person name="Goyette A."/>
            <person name="Graham J."/>
            <person name="Grandbois E."/>
            <person name="Gyaltsen K."/>
            <person name="Hafez N."/>
            <person name="Hagopian D."/>
            <person name="Hagos B."/>
            <person name="Hall J."/>
            <person name="Hatcher B."/>
            <person name="Heller A."/>
            <person name="Higgins H."/>
            <person name="Honan T."/>
            <person name="Horn A."/>
            <person name="Houde N."/>
            <person name="Hughes L."/>
            <person name="Hulme W."/>
            <person name="Husby E."/>
            <person name="Iliev I."/>
            <person name="Jaffe D."/>
            <person name="Jones C."/>
            <person name="Kamal M."/>
            <person name="Kamat A."/>
            <person name="Kamvysselis M."/>
            <person name="Karlsson E."/>
            <person name="Kells C."/>
            <person name="Kieu A."/>
            <person name="Kisner P."/>
            <person name="Kodira C."/>
            <person name="Kulbokas E."/>
            <person name="Labutti K."/>
            <person name="Lama D."/>
            <person name="Landers T."/>
            <person name="Leger J."/>
            <person name="Levine S."/>
            <person name="Lewis D."/>
            <person name="Lewis T."/>
            <person name="Lindblad-toh K."/>
            <person name="Liu X."/>
            <person name="Lokyitsang T."/>
            <person name="Lokyitsang Y."/>
            <person name="Lucien O."/>
            <person name="Lui A."/>
            <person name="Ma L.J."/>
            <person name="Mabbitt R."/>
            <person name="Macdonald J."/>
            <person name="Maclean C."/>
            <person name="Major J."/>
            <person name="Manning J."/>
            <person name="Marabella R."/>
            <person name="Maru K."/>
            <person name="Matthews C."/>
            <person name="Mauceli E."/>
            <person name="Mccarthy M."/>
            <person name="Mcdonough S."/>
            <person name="Mcghee T."/>
            <person name="Meldrim J."/>
            <person name="Meneus L."/>
            <person name="Mesirov J."/>
            <person name="Mihalev A."/>
            <person name="Mihova T."/>
            <person name="Mikkelsen T."/>
            <person name="Mlenga V."/>
            <person name="Moru K."/>
            <person name="Mozes J."/>
            <person name="Mulrain L."/>
            <person name="Munson G."/>
            <person name="Naylor J."/>
            <person name="Newes C."/>
            <person name="Nguyen C."/>
            <person name="Nguyen N."/>
            <person name="Nguyen T."/>
            <person name="Nicol R."/>
            <person name="Nielsen C."/>
            <person name="Nizzari M."/>
            <person name="Norbu C."/>
            <person name="Norbu N."/>
            <person name="O'donnell P."/>
            <person name="Okoawo O."/>
            <person name="O'leary S."/>
            <person name="Omotosho B."/>
            <person name="O'neill K."/>
            <person name="Osman S."/>
            <person name="Parker S."/>
            <person name="Perrin D."/>
            <person name="Phunkhang P."/>
            <person name="Piqani B."/>
            <person name="Purcell S."/>
            <person name="Rachupka T."/>
            <person name="Ramasamy U."/>
            <person name="Rameau R."/>
            <person name="Ray V."/>
            <person name="Raymond C."/>
            <person name="Retta R."/>
            <person name="Richardson S."/>
            <person name="Rise C."/>
            <person name="Rodriguez J."/>
            <person name="Rogers J."/>
            <person name="Rogov P."/>
            <person name="Rutman M."/>
            <person name="Schupbach R."/>
            <person name="Seaman C."/>
            <person name="Settipalli S."/>
            <person name="Sharpe T."/>
            <person name="Sheridan J."/>
            <person name="Sherpa N."/>
            <person name="Shi J."/>
            <person name="Smirnov S."/>
            <person name="Smith C."/>
            <person name="Sougnez C."/>
            <person name="Spencer B."/>
            <person name="Stalker J."/>
            <person name="Stange-thomann N."/>
            <person name="Stavropoulos S."/>
            <person name="Stetson K."/>
            <person name="Stone C."/>
            <person name="Stone S."/>
            <person name="Stubbs M."/>
            <person name="Talamas J."/>
            <person name="Tchuinga P."/>
            <person name="Tenzing P."/>
            <person name="Tesfaye S."/>
            <person name="Theodore J."/>
            <person name="Thoulutsang Y."/>
            <person name="Topham K."/>
            <person name="Towey S."/>
            <person name="Tsamla T."/>
            <person name="Tsomo N."/>
            <person name="Vallee D."/>
            <person name="Vassiliev H."/>
            <person name="Venkataraman V."/>
            <person name="Vinson J."/>
            <person name="Vo A."/>
            <person name="Wade C."/>
            <person name="Wang S."/>
            <person name="Wangchuk T."/>
            <person name="Wangdi T."/>
            <person name="Whittaker C."/>
            <person name="Wilkinson J."/>
            <person name="Wu Y."/>
            <person name="Wyman D."/>
            <person name="Yadav S."/>
            <person name="Yang S."/>
            <person name="Yang X."/>
            <person name="Yeager S."/>
            <person name="Yee E."/>
            <person name="Young G."/>
            <person name="Zainoun J."/>
            <person name="Zembeck L."/>
            <person name="Zimmer A."/>
            <person name="Zody M."/>
            <person name="Lander E."/>
        </authorList>
    </citation>
    <scope>NUCLEOTIDE SEQUENCE [LARGE SCALE GENOMIC DNA]</scope>
</reference>
<sequence length="178" mass="20524">MLMKSSSDLLDGKTRVETQFNIANIATSVFKKRRSDYFQSLSAWRSDKVTATKTLRQFLTKKSRVASFREFLKKEFSEENLDFWLEIESYRKQKSNKQLKLAQIIHETYVDVNAPSEINIDAGTRATTKSNMQKPDSASFDLAQVRVFLLMERDSFPRFLLSKLKPTVATKTPNGPKL</sequence>
<dbReference type="PROSITE" id="PS50132">
    <property type="entry name" value="RGS"/>
    <property type="match status" value="1"/>
</dbReference>
<dbReference type="SUPFAM" id="SSF48097">
    <property type="entry name" value="Regulator of G-protein signaling, RGS"/>
    <property type="match status" value="1"/>
</dbReference>
<organism evidence="2 3">
    <name type="scientific">Ciona savignyi</name>
    <name type="common">Pacific transparent sea squirt</name>
    <dbReference type="NCBI Taxonomy" id="51511"/>
    <lineage>
        <taxon>Eukaryota</taxon>
        <taxon>Metazoa</taxon>
        <taxon>Chordata</taxon>
        <taxon>Tunicata</taxon>
        <taxon>Ascidiacea</taxon>
        <taxon>Phlebobranchia</taxon>
        <taxon>Cionidae</taxon>
        <taxon>Ciona</taxon>
    </lineage>
</organism>
<dbReference type="Pfam" id="PF00615">
    <property type="entry name" value="RGS"/>
    <property type="match status" value="1"/>
</dbReference>
<name>H2YTQ4_CIOSA</name>
<dbReference type="SMART" id="SM00315">
    <property type="entry name" value="RGS"/>
    <property type="match status" value="1"/>
</dbReference>
<dbReference type="Ensembl" id="ENSCSAVT00000008832.1">
    <property type="protein sequence ID" value="ENSCSAVP00000008721.1"/>
    <property type="gene ID" value="ENSCSAVG00000005177.1"/>
</dbReference>